<gene>
    <name evidence="2" type="ORF">OPR82_08080</name>
</gene>
<dbReference type="Proteomes" id="UP001301216">
    <property type="component" value="Unassembled WGS sequence"/>
</dbReference>
<reference evidence="2 3" key="1">
    <citation type="submission" date="2022-11" db="EMBL/GenBank/DDBJ databases">
        <title>Brucella sp. YY2X, whole genome shotgun sequencing project.</title>
        <authorList>
            <person name="Yang Y."/>
        </authorList>
    </citation>
    <scope>NUCLEOTIDE SEQUENCE [LARGE SCALE GENOMIC DNA]</scope>
    <source>
        <strain evidence="2 3">YY2X</strain>
    </source>
</reference>
<accession>A0ABT3QMA6</accession>
<sequence>MAVLSDYTSGTISLANGSTAVTGTGTLFDVAKFREGDTLQIENLTAVIASVNSNTSLTLAVPWTGTTLTNAPYRARYLSDGARVTAQATTLIELLGNGVLSNLAEIGVEDGKTPVGNAAGEYELVDTGTLGIQDPNGSLAKLAVLTLGNRQILQTDGSGNLTLLALAARQILQTDADGALKAIALTANKLVNTDANGDILLSDITPYARTLLDDANGAAMWSTLGGAQNLAYSNGYTKLPNGLIIQWGFRAAPPASGSTTFGITYPTGVFGVWAQMASSDANVVASILLNSISTSGFSYLKGYIPRTGGVGGGAGGVDFFFISMGF</sequence>
<keyword evidence="3" id="KW-1185">Reference proteome</keyword>
<protein>
    <recommendedName>
        <fullName evidence="1">Putative tail fiber protein gp53-like C-terminal domain-containing protein</fullName>
    </recommendedName>
</protein>
<proteinExistence type="predicted"/>
<feature type="domain" description="Putative tail fiber protein gp53-like C-terminal" evidence="1">
    <location>
        <begin position="238"/>
        <end position="302"/>
    </location>
</feature>
<dbReference type="InterPro" id="IPR054075">
    <property type="entry name" value="Gp53-like_C"/>
</dbReference>
<dbReference type="RefSeq" id="WP_265984194.1">
    <property type="nucleotide sequence ID" value="NZ_JAPHAV010000002.1"/>
</dbReference>
<name>A0ABT3QMA6_9HYPH</name>
<dbReference type="EMBL" id="JAPHAV010000002">
    <property type="protein sequence ID" value="MCX2696731.1"/>
    <property type="molecule type" value="Genomic_DNA"/>
</dbReference>
<evidence type="ECO:0000259" key="1">
    <source>
        <dbReference type="Pfam" id="PF21882"/>
    </source>
</evidence>
<evidence type="ECO:0000313" key="3">
    <source>
        <dbReference type="Proteomes" id="UP001301216"/>
    </source>
</evidence>
<dbReference type="Pfam" id="PF21882">
    <property type="entry name" value="Gp53-like_C"/>
    <property type="match status" value="1"/>
</dbReference>
<organism evidence="2 3">
    <name type="scientific">Ochrobactrum chromiisoli</name>
    <dbReference type="NCBI Taxonomy" id="2993941"/>
    <lineage>
        <taxon>Bacteria</taxon>
        <taxon>Pseudomonadati</taxon>
        <taxon>Pseudomonadota</taxon>
        <taxon>Alphaproteobacteria</taxon>
        <taxon>Hyphomicrobiales</taxon>
        <taxon>Brucellaceae</taxon>
        <taxon>Brucella/Ochrobactrum group</taxon>
        <taxon>Ochrobactrum</taxon>
    </lineage>
</organism>
<comment type="caution">
    <text evidence="2">The sequence shown here is derived from an EMBL/GenBank/DDBJ whole genome shotgun (WGS) entry which is preliminary data.</text>
</comment>
<evidence type="ECO:0000313" key="2">
    <source>
        <dbReference type="EMBL" id="MCX2696731.1"/>
    </source>
</evidence>
<dbReference type="Gene3D" id="2.60.40.3940">
    <property type="match status" value="1"/>
</dbReference>